<proteinExistence type="predicted"/>
<keyword evidence="2" id="KW-1185">Reference proteome</keyword>
<name>R0IG81_EXST2</name>
<reference evidence="1 2" key="1">
    <citation type="journal article" date="2012" name="PLoS Pathog.">
        <title>Diverse lifestyles and strategies of plant pathogenesis encoded in the genomes of eighteen Dothideomycetes fungi.</title>
        <authorList>
            <person name="Ohm R.A."/>
            <person name="Feau N."/>
            <person name="Henrissat B."/>
            <person name="Schoch C.L."/>
            <person name="Horwitz B.A."/>
            <person name="Barry K.W."/>
            <person name="Condon B.J."/>
            <person name="Copeland A.C."/>
            <person name="Dhillon B."/>
            <person name="Glaser F."/>
            <person name="Hesse C.N."/>
            <person name="Kosti I."/>
            <person name="LaButti K."/>
            <person name="Lindquist E.A."/>
            <person name="Lucas S."/>
            <person name="Salamov A.A."/>
            <person name="Bradshaw R.E."/>
            <person name="Ciuffetti L."/>
            <person name="Hamelin R.C."/>
            <person name="Kema G.H.J."/>
            <person name="Lawrence C."/>
            <person name="Scott J.A."/>
            <person name="Spatafora J.W."/>
            <person name="Turgeon B.G."/>
            <person name="de Wit P.J.G.M."/>
            <person name="Zhong S."/>
            <person name="Goodwin S.B."/>
            <person name="Grigoriev I.V."/>
        </authorList>
    </citation>
    <scope>NUCLEOTIDE SEQUENCE [LARGE SCALE GENOMIC DNA]</scope>
    <source>
        <strain evidence="2">28A</strain>
    </source>
</reference>
<evidence type="ECO:0000313" key="2">
    <source>
        <dbReference type="Proteomes" id="UP000016935"/>
    </source>
</evidence>
<dbReference type="AlphaFoldDB" id="R0IG81"/>
<organism evidence="1 2">
    <name type="scientific">Exserohilum turcicum (strain 28A)</name>
    <name type="common">Northern leaf blight fungus</name>
    <name type="synonym">Setosphaeria turcica</name>
    <dbReference type="NCBI Taxonomy" id="671987"/>
    <lineage>
        <taxon>Eukaryota</taxon>
        <taxon>Fungi</taxon>
        <taxon>Dikarya</taxon>
        <taxon>Ascomycota</taxon>
        <taxon>Pezizomycotina</taxon>
        <taxon>Dothideomycetes</taxon>
        <taxon>Pleosporomycetidae</taxon>
        <taxon>Pleosporales</taxon>
        <taxon>Pleosporineae</taxon>
        <taxon>Pleosporaceae</taxon>
        <taxon>Exserohilum</taxon>
    </lineage>
</organism>
<feature type="non-terminal residue" evidence="1">
    <location>
        <position position="1"/>
    </location>
</feature>
<protein>
    <submittedName>
        <fullName evidence="1">Uncharacterized protein</fullName>
    </submittedName>
</protein>
<gene>
    <name evidence="1" type="ORF">SETTUDRAFT_92355</name>
</gene>
<sequence>RVLRAAGYRKTKLTRKPRLTQEIRSVMGGPNGPSVRLLTPSIAKKAVTRLQAS</sequence>
<reference evidence="1 2" key="2">
    <citation type="journal article" date="2013" name="PLoS Genet.">
        <title>Comparative genome structure, secondary metabolite, and effector coding capacity across Cochliobolus pathogens.</title>
        <authorList>
            <person name="Condon B.J."/>
            <person name="Leng Y."/>
            <person name="Wu D."/>
            <person name="Bushley K.E."/>
            <person name="Ohm R.A."/>
            <person name="Otillar R."/>
            <person name="Martin J."/>
            <person name="Schackwitz W."/>
            <person name="Grimwood J."/>
            <person name="MohdZainudin N."/>
            <person name="Xue C."/>
            <person name="Wang R."/>
            <person name="Manning V.A."/>
            <person name="Dhillon B."/>
            <person name="Tu Z.J."/>
            <person name="Steffenson B.J."/>
            <person name="Salamov A."/>
            <person name="Sun H."/>
            <person name="Lowry S."/>
            <person name="LaButti K."/>
            <person name="Han J."/>
            <person name="Copeland A."/>
            <person name="Lindquist E."/>
            <person name="Barry K."/>
            <person name="Schmutz J."/>
            <person name="Baker S.E."/>
            <person name="Ciuffetti L.M."/>
            <person name="Grigoriev I.V."/>
            <person name="Zhong S."/>
            <person name="Turgeon B.G."/>
        </authorList>
    </citation>
    <scope>NUCLEOTIDE SEQUENCE [LARGE SCALE GENOMIC DNA]</scope>
    <source>
        <strain evidence="2">28A</strain>
    </source>
</reference>
<dbReference type="GeneID" id="19405969"/>
<dbReference type="EMBL" id="KB908814">
    <property type="protein sequence ID" value="EOA84031.1"/>
    <property type="molecule type" value="Genomic_DNA"/>
</dbReference>
<accession>R0IG81</accession>
<dbReference type="HOGENOM" id="CLU_3074521_0_0_1"/>
<dbReference type="RefSeq" id="XP_008028451.1">
    <property type="nucleotide sequence ID" value="XM_008030260.1"/>
</dbReference>
<dbReference type="Proteomes" id="UP000016935">
    <property type="component" value="Unassembled WGS sequence"/>
</dbReference>
<evidence type="ECO:0000313" key="1">
    <source>
        <dbReference type="EMBL" id="EOA84031.1"/>
    </source>
</evidence>